<comment type="caution">
    <text evidence="2">The sequence shown here is derived from an EMBL/GenBank/DDBJ whole genome shotgun (WGS) entry which is preliminary data.</text>
</comment>
<dbReference type="EMBL" id="JACXVP010000012">
    <property type="protein sequence ID" value="KAG5572942.1"/>
    <property type="molecule type" value="Genomic_DNA"/>
</dbReference>
<gene>
    <name evidence="2" type="ORF">H5410_062708</name>
</gene>
<feature type="region of interest" description="Disordered" evidence="1">
    <location>
        <begin position="20"/>
        <end position="43"/>
    </location>
</feature>
<name>A0A9J5WDI2_SOLCO</name>
<organism evidence="2 3">
    <name type="scientific">Solanum commersonii</name>
    <name type="common">Commerson's wild potato</name>
    <name type="synonym">Commerson's nightshade</name>
    <dbReference type="NCBI Taxonomy" id="4109"/>
    <lineage>
        <taxon>Eukaryota</taxon>
        <taxon>Viridiplantae</taxon>
        <taxon>Streptophyta</taxon>
        <taxon>Embryophyta</taxon>
        <taxon>Tracheophyta</taxon>
        <taxon>Spermatophyta</taxon>
        <taxon>Magnoliopsida</taxon>
        <taxon>eudicotyledons</taxon>
        <taxon>Gunneridae</taxon>
        <taxon>Pentapetalae</taxon>
        <taxon>asterids</taxon>
        <taxon>lamiids</taxon>
        <taxon>Solanales</taxon>
        <taxon>Solanaceae</taxon>
        <taxon>Solanoideae</taxon>
        <taxon>Solaneae</taxon>
        <taxon>Solanum</taxon>
    </lineage>
</organism>
<evidence type="ECO:0000313" key="2">
    <source>
        <dbReference type="EMBL" id="KAG5572942.1"/>
    </source>
</evidence>
<protein>
    <submittedName>
        <fullName evidence="2">Uncharacterized protein</fullName>
    </submittedName>
</protein>
<dbReference type="Proteomes" id="UP000824120">
    <property type="component" value="Chromosome 12"/>
</dbReference>
<dbReference type="AlphaFoldDB" id="A0A9J5WDI2"/>
<reference evidence="2 3" key="1">
    <citation type="submission" date="2020-09" db="EMBL/GenBank/DDBJ databases">
        <title>De no assembly of potato wild relative species, Solanum commersonii.</title>
        <authorList>
            <person name="Cho K."/>
        </authorList>
    </citation>
    <scope>NUCLEOTIDE SEQUENCE [LARGE SCALE GENOMIC DNA]</scope>
    <source>
        <strain evidence="2">LZ3.2</strain>
        <tissue evidence="2">Leaf</tissue>
    </source>
</reference>
<sequence>MTNSSSSSKLPVPLEIENPRSFNFSIPPEESPSPPVCGAGETGESITPYTKVVASPAHPSRENLLCSSTFALSGEKSQHSEAQSVVKPSVAIPTEEVEVVSRVVSSTISERLFDGDFPEGKGRESNILAVAIELVAVQSLASFRGDVQHYLLE</sequence>
<proteinExistence type="predicted"/>
<accession>A0A9J5WDI2</accession>
<keyword evidence="3" id="KW-1185">Reference proteome</keyword>
<evidence type="ECO:0000313" key="3">
    <source>
        <dbReference type="Proteomes" id="UP000824120"/>
    </source>
</evidence>
<evidence type="ECO:0000256" key="1">
    <source>
        <dbReference type="SAM" id="MobiDB-lite"/>
    </source>
</evidence>